<evidence type="ECO:0000313" key="2">
    <source>
        <dbReference type="Proteomes" id="UP000675920"/>
    </source>
</evidence>
<evidence type="ECO:0000256" key="1">
    <source>
        <dbReference type="SAM" id="SignalP"/>
    </source>
</evidence>
<feature type="chain" id="PRO_5034412653" description="Lipoprotein" evidence="1">
    <location>
        <begin position="19"/>
        <end position="188"/>
    </location>
</feature>
<reference evidence="3" key="1">
    <citation type="submission" date="2025-08" db="UniProtKB">
        <authorList>
            <consortium name="RefSeq"/>
        </authorList>
    </citation>
    <scope>IDENTIFICATION</scope>
</reference>
<dbReference type="OrthoDB" id="9152557at2"/>
<evidence type="ECO:0008006" key="4">
    <source>
        <dbReference type="Google" id="ProtNLM"/>
    </source>
</evidence>
<accession>A0A8B6X648</accession>
<dbReference type="Proteomes" id="UP000675920">
    <property type="component" value="Unplaced"/>
</dbReference>
<protein>
    <recommendedName>
        <fullName evidence="4">Lipoprotein</fullName>
    </recommendedName>
</protein>
<keyword evidence="1" id="KW-0732">Signal</keyword>
<feature type="signal peptide" evidence="1">
    <location>
        <begin position="1"/>
        <end position="18"/>
    </location>
</feature>
<proteinExistence type="predicted"/>
<dbReference type="AlphaFoldDB" id="A0A8B6X648"/>
<dbReference type="RefSeq" id="WP_028312618.1">
    <property type="nucleotide sequence ID" value="NZ_KI519499.1"/>
</dbReference>
<name>A0A8B6X648_9BURK</name>
<dbReference type="PROSITE" id="PS51257">
    <property type="entry name" value="PROKAR_LIPOPROTEIN"/>
    <property type="match status" value="1"/>
</dbReference>
<sequence length="188" mass="19607">MRATRLLLIATCLPLALAACGKATEVAGDKLTEKMVERQMEQNGVTNAKVDMADGGVRASFTDEKGQQGLVDMGKADVKEADLGLPFYPGATPGGEGSTRIINEGTEMVTVSLTSADAPTKVAEFYRERLRALAKGRQLLDMAEPSGAATLMLSDGDKAGVQVHVKAGADNAGSEITLVAHHPVKTPG</sequence>
<organism evidence="2 3">
    <name type="scientific">Derxia gummosa DSM 723</name>
    <dbReference type="NCBI Taxonomy" id="1121388"/>
    <lineage>
        <taxon>Bacteria</taxon>
        <taxon>Pseudomonadati</taxon>
        <taxon>Pseudomonadota</taxon>
        <taxon>Betaproteobacteria</taxon>
        <taxon>Burkholderiales</taxon>
        <taxon>Alcaligenaceae</taxon>
        <taxon>Derxia</taxon>
    </lineage>
</organism>
<evidence type="ECO:0000313" key="3">
    <source>
        <dbReference type="RefSeq" id="WP_028312618.1"/>
    </source>
</evidence>
<keyword evidence="2" id="KW-1185">Reference proteome</keyword>